<dbReference type="PANTHER" id="PTHR24559">
    <property type="entry name" value="TRANSPOSON TY3-I GAG-POL POLYPROTEIN"/>
    <property type="match status" value="1"/>
</dbReference>
<dbReference type="Gene3D" id="3.30.70.270">
    <property type="match status" value="1"/>
</dbReference>
<dbReference type="SUPFAM" id="SSF56672">
    <property type="entry name" value="DNA/RNA polymerases"/>
    <property type="match status" value="1"/>
</dbReference>
<keyword evidence="3" id="KW-1185">Reference proteome</keyword>
<organism evidence="2 3">
    <name type="scientific">Punica granatum</name>
    <name type="common">Pomegranate</name>
    <dbReference type="NCBI Taxonomy" id="22663"/>
    <lineage>
        <taxon>Eukaryota</taxon>
        <taxon>Viridiplantae</taxon>
        <taxon>Streptophyta</taxon>
        <taxon>Embryophyta</taxon>
        <taxon>Tracheophyta</taxon>
        <taxon>Spermatophyta</taxon>
        <taxon>Magnoliopsida</taxon>
        <taxon>eudicotyledons</taxon>
        <taxon>Gunneridae</taxon>
        <taxon>Pentapetalae</taxon>
        <taxon>rosids</taxon>
        <taxon>malvids</taxon>
        <taxon>Myrtales</taxon>
        <taxon>Lythraceae</taxon>
        <taxon>Punica</taxon>
    </lineage>
</organism>
<dbReference type="InterPro" id="IPR000477">
    <property type="entry name" value="RT_dom"/>
</dbReference>
<dbReference type="EMBL" id="PGOL01000795">
    <property type="protein sequence ID" value="PKI64758.1"/>
    <property type="molecule type" value="Genomic_DNA"/>
</dbReference>
<protein>
    <recommendedName>
        <fullName evidence="1">Reverse transcriptase domain-containing protein</fullName>
    </recommendedName>
</protein>
<proteinExistence type="predicted"/>
<reference evidence="2 3" key="1">
    <citation type="submission" date="2017-11" db="EMBL/GenBank/DDBJ databases">
        <title>De-novo sequencing of pomegranate (Punica granatum L.) genome.</title>
        <authorList>
            <person name="Akparov Z."/>
            <person name="Amiraslanov A."/>
            <person name="Hajiyeva S."/>
            <person name="Abbasov M."/>
            <person name="Kaur K."/>
            <person name="Hamwieh A."/>
            <person name="Solovyev V."/>
            <person name="Salamov A."/>
            <person name="Braich B."/>
            <person name="Kosarev P."/>
            <person name="Mahmoud A."/>
            <person name="Hajiyev E."/>
            <person name="Babayeva S."/>
            <person name="Izzatullayeva V."/>
            <person name="Mammadov A."/>
            <person name="Mammadov A."/>
            <person name="Sharifova S."/>
            <person name="Ojaghi J."/>
            <person name="Eynullazada K."/>
            <person name="Bayramov B."/>
            <person name="Abdulazimova A."/>
            <person name="Shahmuradov I."/>
        </authorList>
    </citation>
    <scope>NUCLEOTIDE SEQUENCE [LARGE SCALE GENOMIC DNA]</scope>
    <source>
        <strain evidence="3">cv. AG2017</strain>
        <tissue evidence="2">Leaf</tissue>
    </source>
</reference>
<sequence>MTAVEHKELRRQVEELLAKGHIRESLSPCTVPALLIPKKYGSWRMCVSGATVFMKLELKSGYHRICIKPGDEWKIAFKTHEGLYEWMVIPFGLSNAPSTFMHVMNQAL</sequence>
<evidence type="ECO:0000259" key="1">
    <source>
        <dbReference type="Pfam" id="PF00078"/>
    </source>
</evidence>
<evidence type="ECO:0000313" key="3">
    <source>
        <dbReference type="Proteomes" id="UP000233551"/>
    </source>
</evidence>
<dbReference type="STRING" id="22663.A0A2I0K885"/>
<name>A0A2I0K885_PUNGR</name>
<dbReference type="Gene3D" id="3.10.10.10">
    <property type="entry name" value="HIV Type 1 Reverse Transcriptase, subunit A, domain 1"/>
    <property type="match status" value="2"/>
</dbReference>
<accession>A0A2I0K885</accession>
<evidence type="ECO:0000313" key="2">
    <source>
        <dbReference type="EMBL" id="PKI64758.1"/>
    </source>
</evidence>
<dbReference type="Proteomes" id="UP000233551">
    <property type="component" value="Unassembled WGS sequence"/>
</dbReference>
<dbReference type="CDD" id="cd01647">
    <property type="entry name" value="RT_LTR"/>
    <property type="match status" value="1"/>
</dbReference>
<dbReference type="InterPro" id="IPR043502">
    <property type="entry name" value="DNA/RNA_pol_sf"/>
</dbReference>
<dbReference type="InterPro" id="IPR053134">
    <property type="entry name" value="RNA-dir_DNA_polymerase"/>
</dbReference>
<dbReference type="InterPro" id="IPR043128">
    <property type="entry name" value="Rev_trsase/Diguanyl_cyclase"/>
</dbReference>
<gene>
    <name evidence="2" type="ORF">CRG98_014827</name>
</gene>
<feature type="domain" description="Reverse transcriptase" evidence="1">
    <location>
        <begin position="49"/>
        <end position="107"/>
    </location>
</feature>
<dbReference type="AlphaFoldDB" id="A0A2I0K885"/>
<comment type="caution">
    <text evidence="2">The sequence shown here is derived from an EMBL/GenBank/DDBJ whole genome shotgun (WGS) entry which is preliminary data.</text>
</comment>
<dbReference type="PANTHER" id="PTHR24559:SF442">
    <property type="entry name" value="RNA-DIRECTED DNA POLYMERASE HOMOLOG"/>
    <property type="match status" value="1"/>
</dbReference>
<dbReference type="Pfam" id="PF00078">
    <property type="entry name" value="RVT_1"/>
    <property type="match status" value="1"/>
</dbReference>